<evidence type="ECO:0000259" key="1">
    <source>
        <dbReference type="Pfam" id="PF13612"/>
    </source>
</evidence>
<name>A0A1W1BRP0_9ZZZZ</name>
<sequence length="286" mass="33041">MDEKIITVFSKETSFCLVDDLLKAIGTKDDVRAKISNAEILPIGYMAVRYFHGNYYNAHQFFISMRLSYPIDYSRFIRRLNNLHNQIDYIFGVLSEVFYKTSQSEIYSVDSFPVEVCKLERSANCNIYNHKDMKGYNASKKRYFYGFKVHMVVSTNKEPVHCYISYGNEHDATAAKKYLPAMKKFSIVVGDKGYVSKKLKSFLEKFGVSLHAIQRSNMGKDNDYFIKRKLRKKVETVFSIITGRFGNVIKATSIDGFLTKLKLFITAYSMDCFLKLSANQQKQLAI</sequence>
<dbReference type="Pfam" id="PF13612">
    <property type="entry name" value="DDE_Tnp_1_3"/>
    <property type="match status" value="1"/>
</dbReference>
<dbReference type="NCBIfam" id="NF033520">
    <property type="entry name" value="transpos_IS982"/>
    <property type="match status" value="1"/>
</dbReference>
<gene>
    <name evidence="2" type="ORF">MNB_SM-7-354</name>
</gene>
<evidence type="ECO:0000313" key="2">
    <source>
        <dbReference type="EMBL" id="SFV56121.1"/>
    </source>
</evidence>
<dbReference type="AlphaFoldDB" id="A0A1W1BRP0"/>
<dbReference type="EMBL" id="FPHB01000038">
    <property type="protein sequence ID" value="SFV56121.1"/>
    <property type="molecule type" value="Genomic_DNA"/>
</dbReference>
<dbReference type="InterPro" id="IPR025668">
    <property type="entry name" value="Tnp_DDE_dom"/>
</dbReference>
<reference evidence="2" key="1">
    <citation type="submission" date="2016-10" db="EMBL/GenBank/DDBJ databases">
        <authorList>
            <person name="de Groot N.N."/>
        </authorList>
    </citation>
    <scope>NUCLEOTIDE SEQUENCE</scope>
</reference>
<organism evidence="2">
    <name type="scientific">hydrothermal vent metagenome</name>
    <dbReference type="NCBI Taxonomy" id="652676"/>
    <lineage>
        <taxon>unclassified sequences</taxon>
        <taxon>metagenomes</taxon>
        <taxon>ecological metagenomes</taxon>
    </lineage>
</organism>
<feature type="domain" description="Transposase DDE" evidence="1">
    <location>
        <begin position="102"/>
        <end position="239"/>
    </location>
</feature>
<accession>A0A1W1BRP0</accession>
<protein>
    <recommendedName>
        <fullName evidence="1">Transposase DDE domain-containing protein</fullName>
    </recommendedName>
</protein>
<proteinExistence type="predicted"/>